<dbReference type="SUPFAM" id="SSF55856">
    <property type="entry name" value="Cytochrome b5-like heme/steroid binding domain"/>
    <property type="match status" value="1"/>
</dbReference>
<organism evidence="15 16">
    <name type="scientific">Fusarium oxysporum f. sp. cubense</name>
    <dbReference type="NCBI Taxonomy" id="61366"/>
    <lineage>
        <taxon>Eukaryota</taxon>
        <taxon>Fungi</taxon>
        <taxon>Dikarya</taxon>
        <taxon>Ascomycota</taxon>
        <taxon>Pezizomycotina</taxon>
        <taxon>Sordariomycetes</taxon>
        <taxon>Hypocreomycetidae</taxon>
        <taxon>Hypocreales</taxon>
        <taxon>Nectriaceae</taxon>
        <taxon>Fusarium</taxon>
        <taxon>Fusarium oxysporum species complex</taxon>
    </lineage>
</organism>
<dbReference type="InterPro" id="IPR027417">
    <property type="entry name" value="P-loop_NTPase"/>
</dbReference>
<feature type="region of interest" description="Disordered" evidence="12">
    <location>
        <begin position="1720"/>
        <end position="1754"/>
    </location>
</feature>
<reference evidence="15 16" key="1">
    <citation type="journal article" date="2019" name="Microbiol. Resour. Announc.">
        <title>High-quality draft genome sequence of Fusarium oxysporum f. sp. cubense strain 160527, a causal agent of Panama disease.</title>
        <authorList>
            <person name="Asai S."/>
            <person name="Ayukawa Y."/>
            <person name="Gan P."/>
            <person name="Masuda S."/>
            <person name="Komatsu K."/>
            <person name="Shirasu K."/>
            <person name="Arie T."/>
        </authorList>
    </citation>
    <scope>NUCLEOTIDE SEQUENCE [LARGE SCALE GENOMIC DNA]</scope>
    <source>
        <strain evidence="15 16">160527</strain>
    </source>
</reference>
<feature type="transmembrane region" description="Helical" evidence="13">
    <location>
        <begin position="1413"/>
        <end position="1434"/>
    </location>
</feature>
<feature type="domain" description="Cytochrome b5 heme-binding" evidence="14">
    <location>
        <begin position="750"/>
        <end position="810"/>
    </location>
</feature>
<dbReference type="GO" id="GO:0016459">
    <property type="term" value="C:myosin complex"/>
    <property type="evidence" value="ECO:0007669"/>
    <property type="project" value="InterPro"/>
</dbReference>
<evidence type="ECO:0000256" key="12">
    <source>
        <dbReference type="SAM" id="MobiDB-lite"/>
    </source>
</evidence>
<name>A0A559L161_FUSOC</name>
<feature type="compositionally biased region" description="Polar residues" evidence="12">
    <location>
        <begin position="1560"/>
        <end position="1584"/>
    </location>
</feature>
<comment type="catalytic activity">
    <reaction evidence="11">
        <text>[(1-&gt;4)-N-acetyl-beta-D-glucosaminyl](n) + UDP-N-acetyl-alpha-D-glucosamine = [(1-&gt;4)-N-acetyl-beta-D-glucosaminyl](n+1) + UDP + H(+)</text>
        <dbReference type="Rhea" id="RHEA:16637"/>
        <dbReference type="Rhea" id="RHEA-COMP:9593"/>
        <dbReference type="Rhea" id="RHEA-COMP:9595"/>
        <dbReference type="ChEBI" id="CHEBI:15378"/>
        <dbReference type="ChEBI" id="CHEBI:17029"/>
        <dbReference type="ChEBI" id="CHEBI:57705"/>
        <dbReference type="ChEBI" id="CHEBI:58223"/>
        <dbReference type="EC" id="2.4.1.16"/>
    </reaction>
    <physiologicalReaction direction="left-to-right" evidence="11">
        <dbReference type="Rhea" id="RHEA:16638"/>
    </physiologicalReaction>
</comment>
<proteinExistence type="predicted"/>
<feature type="region of interest" description="Disordered" evidence="12">
    <location>
        <begin position="1781"/>
        <end position="1800"/>
    </location>
</feature>
<keyword evidence="5" id="KW-0808">Transferase</keyword>
<evidence type="ECO:0000256" key="10">
    <source>
        <dbReference type="ARBA" id="ARBA00023242"/>
    </source>
</evidence>
<dbReference type="PANTHER" id="PTHR22914">
    <property type="entry name" value="CHITIN SYNTHASE"/>
    <property type="match status" value="1"/>
</dbReference>
<dbReference type="GO" id="GO:0030428">
    <property type="term" value="C:cell septum"/>
    <property type="evidence" value="ECO:0007669"/>
    <property type="project" value="TreeGrafter"/>
</dbReference>
<keyword evidence="9" id="KW-0325">Glycoprotein</keyword>
<evidence type="ECO:0000256" key="4">
    <source>
        <dbReference type="ARBA" id="ARBA00022676"/>
    </source>
</evidence>
<dbReference type="EMBL" id="SRMI01000007">
    <property type="protein sequence ID" value="TVY66473.1"/>
    <property type="molecule type" value="Genomic_DNA"/>
</dbReference>
<evidence type="ECO:0000256" key="2">
    <source>
        <dbReference type="ARBA" id="ARBA00012543"/>
    </source>
</evidence>
<evidence type="ECO:0000256" key="11">
    <source>
        <dbReference type="ARBA" id="ARBA00049510"/>
    </source>
</evidence>
<feature type="transmembrane region" description="Helical" evidence="13">
    <location>
        <begin position="989"/>
        <end position="1010"/>
    </location>
</feature>
<dbReference type="GO" id="GO:0005524">
    <property type="term" value="F:ATP binding"/>
    <property type="evidence" value="ECO:0007669"/>
    <property type="project" value="InterPro"/>
</dbReference>
<keyword evidence="8 13" id="KW-0472">Membrane</keyword>
<dbReference type="Proteomes" id="UP000320707">
    <property type="component" value="Unassembled WGS sequence"/>
</dbReference>
<evidence type="ECO:0000256" key="5">
    <source>
        <dbReference type="ARBA" id="ARBA00022679"/>
    </source>
</evidence>
<keyword evidence="3" id="KW-1003">Cell membrane</keyword>
<dbReference type="FunFam" id="3.10.120.10:FF:000014">
    <property type="entry name" value="Chitin synthase 6"/>
    <property type="match status" value="1"/>
</dbReference>
<feature type="transmembrane region" description="Helical" evidence="13">
    <location>
        <begin position="1380"/>
        <end position="1401"/>
    </location>
</feature>
<dbReference type="Pfam" id="PF08766">
    <property type="entry name" value="DEK_C"/>
    <property type="match status" value="1"/>
</dbReference>
<keyword evidence="4" id="KW-0328">Glycosyltransferase</keyword>
<dbReference type="Pfam" id="PF04082">
    <property type="entry name" value="Fungal_trans"/>
    <property type="match status" value="1"/>
</dbReference>
<evidence type="ECO:0000313" key="16">
    <source>
        <dbReference type="Proteomes" id="UP000320707"/>
    </source>
</evidence>
<evidence type="ECO:0000256" key="9">
    <source>
        <dbReference type="ARBA" id="ARBA00023180"/>
    </source>
</evidence>
<dbReference type="CDD" id="cd12148">
    <property type="entry name" value="fungal_TF_MHR"/>
    <property type="match status" value="1"/>
</dbReference>
<dbReference type="Pfam" id="PF03142">
    <property type="entry name" value="Chitin_synth_2"/>
    <property type="match status" value="1"/>
</dbReference>
<dbReference type="GO" id="GO:0031505">
    <property type="term" value="P:fungal-type cell wall organization"/>
    <property type="evidence" value="ECO:0007669"/>
    <property type="project" value="TreeGrafter"/>
</dbReference>
<evidence type="ECO:0000313" key="15">
    <source>
        <dbReference type="EMBL" id="TVY66473.1"/>
    </source>
</evidence>
<gene>
    <name evidence="15" type="primary">CHS6-0</name>
    <name evidence="15" type="ORF">Focb16_v009824</name>
</gene>
<dbReference type="GO" id="GO:0004100">
    <property type="term" value="F:chitin synthase activity"/>
    <property type="evidence" value="ECO:0007669"/>
    <property type="project" value="UniProtKB-EC"/>
</dbReference>
<evidence type="ECO:0000256" key="3">
    <source>
        <dbReference type="ARBA" id="ARBA00022475"/>
    </source>
</evidence>
<dbReference type="SUPFAM" id="SSF53448">
    <property type="entry name" value="Nucleotide-diphospho-sugar transferases"/>
    <property type="match status" value="1"/>
</dbReference>
<dbReference type="SMART" id="SM01117">
    <property type="entry name" value="Cyt-b5"/>
    <property type="match status" value="1"/>
</dbReference>
<evidence type="ECO:0000256" key="1">
    <source>
        <dbReference type="ARBA" id="ARBA00004651"/>
    </source>
</evidence>
<dbReference type="SMART" id="SM00906">
    <property type="entry name" value="Fungal_trans"/>
    <property type="match status" value="1"/>
</dbReference>
<feature type="region of interest" description="Disordered" evidence="12">
    <location>
        <begin position="1551"/>
        <end position="1615"/>
    </location>
</feature>
<protein>
    <recommendedName>
        <fullName evidence="2">chitin synthase</fullName>
        <ecNumber evidence="2">2.4.1.16</ecNumber>
    </recommendedName>
</protein>
<evidence type="ECO:0000256" key="8">
    <source>
        <dbReference type="ARBA" id="ARBA00023136"/>
    </source>
</evidence>
<dbReference type="PANTHER" id="PTHR22914:SF13">
    <property type="entry name" value="CHITIN SYNTHASE"/>
    <property type="match status" value="1"/>
</dbReference>
<dbReference type="Gene3D" id="1.10.10.820">
    <property type="match status" value="1"/>
</dbReference>
<sequence>MSNFGHASPRARSIHSTNVTLLNDIHASYLHSKPYQLDARTSVVVNAWHTSSQAGPIVDTLLGEKVWEHARRRLENNCILLQSLHPSTPLLFIPFLDTLPFAVPSSILTSLRALQPFLYCVTPHNPSTSRHAALALTLDMTPEGRVSNASLSMPAKGIDITSGLLGIAPEVGYRAFDVFYYLLTSVSTQAERDFLSLKPASHYSILAASGTYQPSSHLAAADDGAAADDFRQAIREIGIKGSTQRKLIATLAGLLTLGNTLDQNVPRSDVVEVCEEASIMFGMEPEVLVNLSHSDRRAFMSKVYEALINWVIVKANVAIASQTVHPRRGTESPLTAGAGDESIRIIIIDMPDSSFGRVVAMETNFDESFGVNAEAIEDGISTSSVDPLVWKDTKAMLDSSWYRKIMVAKSAAEETCEERQQSVMDSIIFLAEDDSFLKIILPYETSTTPGLHVLDLRDALDSCRVWYHLCLYPGSNTMPGSLASPLLTAPWSPSDVSVQLVSWRLRDWANRSFTNPAYTVDFGIDEFLQRYSVIHSYLSSKDDICNWALERGWHNTNVAVGQERVWMSEEAWQQAEGMLDMKLALIRQQRSQSQLGFRNELFPSPRPVSVFSSGYGSRDHFLLGTYLDREGNIPVTGGQLGTKEPLIEISPTDAPQNHTILVSKDPELAKTTRIETKHVDMSRRLWVCFVWALTFWIPSPLLLHLGRMTRPDVRQAWREKLALFSIIIFLNALILFWMIGLGKLLCPNSDKAWNRKEVATHQGEDDFWVSIHGKVYDISDFWKRQHSDTAIETTTANMQPLAGYDMDEYFVPPLNMACKGLGVAETTRLRANTTAEYTTALHTSGYYCLDSKSALSKDDWYWTNFEPGIKEYYHGELVYSDSKFKGEAEQGRMWAKYGNKIYDLTNYFYTQSLYKNDAKYKFLNERVTKLWEDNPGKNIKEELDIMLEDSSTNKTKHDNIVASWRCIQAISYKGISDFRESAKCQVNNWLLLAFTVMVCAIILVKFLAALRFGSKRRPSPQDKFVICQIPAYTEEEESLRRAIDSLTCLKYDNKRKLMCLICDGIAVGQGNDRPTSKLVLEILGSDPKLDPPARAFKSIGSGSDQLNYGKVYSGLYECDGNIVPYIVIVKVGKESEQTRPKPGNRGKRDSQLLLLSFLNRVYHDSPMNPLELDMFHHINDVIGVDPRMYEFLLMVDADTAVQEDALNHLVAACANNTKIAGICGETRLENDEKSWWTMIQIYEYFISHNLAKAFESLFGSVTCLPGCFTMYRLRTFDGKKPLIVSNAVLRDYSVCDVETLHLKNLLSLGEDRYLTTLMIKHFPSMWLKFLPEAQCQTVAPESWKVLLSQRRRWINSTIHNLVELMRLENMCGVCCFSMRVVVFADLFGTIIFPATCVYLVYLMYRVITNTGEFPMISIILLAATYGLQALLFLLKRQWQHIGWMVIYLMALPVYSFFLPLYSFWNQDNFSWGNTRVVIGEKGDKQVVAIDDEGFDPASIPLQRLVDYAVVNSLPNRCYQETLRHSFYSSDPGTSSIRNSYLPGQSTGMLGNQPLIGVDGDSQQHGSWNRLSMMTGGMTSYSGQNDRPKTSFGLNESGRERDTTRTQSGLGLTTPRALGVSGLSNDVISASIKWTLGKADLDSITKRQVRAIVERRLDTDLSGEQLVFFSRELDRQLGEMESSVGAPCTPRSPPPPRKKRGPNRDLQARLAHCEKLLEECEAAHKQQPPSSSSSTREPSVGPKPTVPGKLVPGDGVVNFTDSPRWAALHEELGAMHELVDVDRSKVSPPPPDDSLNDDGLLPDADTESDFRFLPSQIFHLWKVFLNRVHPVTKIIHAPSTQLHVVEAACTSGSGLSVRTQALLFSIYNAALFTLSNDECLEFMGRPKRQVAQSCAKALRVHLRRTNFLRSASLTTLQAVVLYLFSLQGHHDTHATWIFSGICVRIAQKMGLHRDGESLGLPPFETEMRRRLWWRIYMLDARCGLKSGLGPSMMPSAGDSKMPTNLNDSEMHPNSTIYFQDRYGPSEMAVSFLIYSMGKFLAESPSVEASVIQHEIDMTTTVPQARANQLAELPKLAKEVENRLTHIMDRFADPSTPNIYELAGHIKAQILSRVRIMASMPPTKLSLSSQPLQPADKLFLVAVRVVEQSVGEYEAIERIGFLWYMKMHFQLDLFAFMVSQLSRQPAGDMVEKAWELVSKVYQYHEELFDASEKSNLALATATTSAWETKHGPIFTRSVHHVQAPAYIQRLGTMVAVDYAALNMASVTLSDVVGDVDGDPAPPWDDLSLAFLDPSGAGLQFPGMF</sequence>
<dbReference type="GO" id="GO:0005886">
    <property type="term" value="C:plasma membrane"/>
    <property type="evidence" value="ECO:0007669"/>
    <property type="project" value="UniProtKB-SubCell"/>
</dbReference>
<evidence type="ECO:0000256" key="13">
    <source>
        <dbReference type="SAM" id="Phobius"/>
    </source>
</evidence>
<dbReference type="GO" id="GO:0008270">
    <property type="term" value="F:zinc ion binding"/>
    <property type="evidence" value="ECO:0007669"/>
    <property type="project" value="InterPro"/>
</dbReference>
<dbReference type="InterPro" id="IPR007219">
    <property type="entry name" value="XnlR_reg_dom"/>
</dbReference>
<dbReference type="InterPro" id="IPR001199">
    <property type="entry name" value="Cyt_B5-like_heme/steroid-bd"/>
</dbReference>
<dbReference type="InterPro" id="IPR004835">
    <property type="entry name" value="Chitin_synth"/>
</dbReference>
<feature type="transmembrane region" description="Helical" evidence="13">
    <location>
        <begin position="1441"/>
        <end position="1464"/>
    </location>
</feature>
<feature type="transmembrane region" description="Helical" evidence="13">
    <location>
        <begin position="684"/>
        <end position="705"/>
    </location>
</feature>
<feature type="transmembrane region" description="Helical" evidence="13">
    <location>
        <begin position="721"/>
        <end position="739"/>
    </location>
</feature>
<feature type="region of interest" description="Disordered" evidence="12">
    <location>
        <begin position="1677"/>
        <end position="1703"/>
    </location>
</feature>
<dbReference type="Gene3D" id="1.20.120.720">
    <property type="entry name" value="Myosin VI head, motor domain, U50 subdomain"/>
    <property type="match status" value="1"/>
</dbReference>
<comment type="subcellular location">
    <subcellularLocation>
        <location evidence="1">Cell membrane</location>
        <topology evidence="1">Multi-pass membrane protein</topology>
    </subcellularLocation>
</comment>
<dbReference type="InterPro" id="IPR014876">
    <property type="entry name" value="DEK_C"/>
</dbReference>
<dbReference type="Gene3D" id="3.10.120.10">
    <property type="entry name" value="Cytochrome b5-like heme/steroid binding domain"/>
    <property type="match status" value="1"/>
</dbReference>
<dbReference type="GO" id="GO:0003677">
    <property type="term" value="F:DNA binding"/>
    <property type="evidence" value="ECO:0007669"/>
    <property type="project" value="InterPro"/>
</dbReference>
<dbReference type="PROSITE" id="PS50255">
    <property type="entry name" value="CYTOCHROME_B5_2"/>
    <property type="match status" value="1"/>
</dbReference>
<evidence type="ECO:0000259" key="14">
    <source>
        <dbReference type="PROSITE" id="PS50255"/>
    </source>
</evidence>
<comment type="caution">
    <text evidence="15">The sequence shown here is derived from an EMBL/GenBank/DDBJ whole genome shotgun (WGS) entry which is preliminary data.</text>
</comment>
<dbReference type="InterPro" id="IPR036400">
    <property type="entry name" value="Cyt_B5-like_heme/steroid_sf"/>
</dbReference>
<dbReference type="GO" id="GO:0006031">
    <property type="term" value="P:chitin biosynthetic process"/>
    <property type="evidence" value="ECO:0007669"/>
    <property type="project" value="TreeGrafter"/>
</dbReference>
<keyword evidence="10" id="KW-0539">Nucleus</keyword>
<dbReference type="SMART" id="SM00242">
    <property type="entry name" value="MYSc"/>
    <property type="match status" value="1"/>
</dbReference>
<dbReference type="GO" id="GO:0003774">
    <property type="term" value="F:cytoskeletal motor activity"/>
    <property type="evidence" value="ECO:0007669"/>
    <property type="project" value="InterPro"/>
</dbReference>
<dbReference type="Pfam" id="PF00173">
    <property type="entry name" value="Cyt-b5"/>
    <property type="match status" value="1"/>
</dbReference>
<keyword evidence="7 13" id="KW-1133">Transmembrane helix</keyword>
<dbReference type="SUPFAM" id="SSF52540">
    <property type="entry name" value="P-loop containing nucleoside triphosphate hydrolases"/>
    <property type="match status" value="1"/>
</dbReference>
<accession>A0A559L161</accession>
<dbReference type="GO" id="GO:0006351">
    <property type="term" value="P:DNA-templated transcription"/>
    <property type="evidence" value="ECO:0007669"/>
    <property type="project" value="InterPro"/>
</dbReference>
<dbReference type="EC" id="2.4.1.16" evidence="2"/>
<dbReference type="InterPro" id="IPR029044">
    <property type="entry name" value="Nucleotide-diphossugar_trans"/>
</dbReference>
<keyword evidence="6 13" id="KW-0812">Transmembrane</keyword>
<evidence type="ECO:0000256" key="7">
    <source>
        <dbReference type="ARBA" id="ARBA00022989"/>
    </source>
</evidence>
<dbReference type="InterPro" id="IPR001609">
    <property type="entry name" value="Myosin_head_motor_dom-like"/>
</dbReference>
<evidence type="ECO:0000256" key="6">
    <source>
        <dbReference type="ARBA" id="ARBA00022692"/>
    </source>
</evidence>